<feature type="compositionally biased region" description="Basic and acidic residues" evidence="1">
    <location>
        <begin position="538"/>
        <end position="554"/>
    </location>
</feature>
<proteinExistence type="predicted"/>
<feature type="compositionally biased region" description="Basic and acidic residues" evidence="1">
    <location>
        <begin position="499"/>
        <end position="524"/>
    </location>
</feature>
<organism evidence="2 3">
    <name type="scientific">Polyplosphaeria fusca</name>
    <dbReference type="NCBI Taxonomy" id="682080"/>
    <lineage>
        <taxon>Eukaryota</taxon>
        <taxon>Fungi</taxon>
        <taxon>Dikarya</taxon>
        <taxon>Ascomycota</taxon>
        <taxon>Pezizomycotina</taxon>
        <taxon>Dothideomycetes</taxon>
        <taxon>Pleosporomycetidae</taxon>
        <taxon>Pleosporales</taxon>
        <taxon>Tetraplosphaeriaceae</taxon>
        <taxon>Polyplosphaeria</taxon>
    </lineage>
</organism>
<dbReference type="Proteomes" id="UP000799444">
    <property type="component" value="Unassembled WGS sequence"/>
</dbReference>
<evidence type="ECO:0000313" key="2">
    <source>
        <dbReference type="EMBL" id="KAF2727643.1"/>
    </source>
</evidence>
<dbReference type="EMBL" id="ML996320">
    <property type="protein sequence ID" value="KAF2727643.1"/>
    <property type="molecule type" value="Genomic_DNA"/>
</dbReference>
<reference evidence="2" key="1">
    <citation type="journal article" date="2020" name="Stud. Mycol.">
        <title>101 Dothideomycetes genomes: a test case for predicting lifestyles and emergence of pathogens.</title>
        <authorList>
            <person name="Haridas S."/>
            <person name="Albert R."/>
            <person name="Binder M."/>
            <person name="Bloem J."/>
            <person name="Labutti K."/>
            <person name="Salamov A."/>
            <person name="Andreopoulos B."/>
            <person name="Baker S."/>
            <person name="Barry K."/>
            <person name="Bills G."/>
            <person name="Bluhm B."/>
            <person name="Cannon C."/>
            <person name="Castanera R."/>
            <person name="Culley D."/>
            <person name="Daum C."/>
            <person name="Ezra D."/>
            <person name="Gonzalez J."/>
            <person name="Henrissat B."/>
            <person name="Kuo A."/>
            <person name="Liang C."/>
            <person name="Lipzen A."/>
            <person name="Lutzoni F."/>
            <person name="Magnuson J."/>
            <person name="Mondo S."/>
            <person name="Nolan M."/>
            <person name="Ohm R."/>
            <person name="Pangilinan J."/>
            <person name="Park H.-J."/>
            <person name="Ramirez L."/>
            <person name="Alfaro M."/>
            <person name="Sun H."/>
            <person name="Tritt A."/>
            <person name="Yoshinaga Y."/>
            <person name="Zwiers L.-H."/>
            <person name="Turgeon B."/>
            <person name="Goodwin S."/>
            <person name="Spatafora J."/>
            <person name="Crous P."/>
            <person name="Grigoriev I."/>
        </authorList>
    </citation>
    <scope>NUCLEOTIDE SEQUENCE</scope>
    <source>
        <strain evidence="2">CBS 125425</strain>
    </source>
</reference>
<feature type="compositionally biased region" description="Polar residues" evidence="1">
    <location>
        <begin position="473"/>
        <end position="483"/>
    </location>
</feature>
<dbReference type="OrthoDB" id="3800899at2759"/>
<keyword evidence="3" id="KW-1185">Reference proteome</keyword>
<feature type="compositionally biased region" description="Basic and acidic residues" evidence="1">
    <location>
        <begin position="411"/>
        <end position="424"/>
    </location>
</feature>
<feature type="compositionally biased region" description="Low complexity" evidence="1">
    <location>
        <begin position="73"/>
        <end position="82"/>
    </location>
</feature>
<feature type="region of interest" description="Disordered" evidence="1">
    <location>
        <begin position="67"/>
        <end position="124"/>
    </location>
</feature>
<accession>A0A9P4QLG0</accession>
<feature type="region of interest" description="Disordered" evidence="1">
    <location>
        <begin position="398"/>
        <end position="574"/>
    </location>
</feature>
<feature type="region of interest" description="Disordered" evidence="1">
    <location>
        <begin position="240"/>
        <end position="282"/>
    </location>
</feature>
<feature type="compositionally biased region" description="Low complexity" evidence="1">
    <location>
        <begin position="101"/>
        <end position="124"/>
    </location>
</feature>
<comment type="caution">
    <text evidence="2">The sequence shown here is derived from an EMBL/GenBank/DDBJ whole genome shotgun (WGS) entry which is preliminary data.</text>
</comment>
<protein>
    <submittedName>
        <fullName evidence="2">Uncharacterized protein</fullName>
    </submittedName>
</protein>
<evidence type="ECO:0000313" key="3">
    <source>
        <dbReference type="Proteomes" id="UP000799444"/>
    </source>
</evidence>
<sequence>MDSADMFDFSGFEAIDTQNGPEIHTELSCTDFEPILWPEPLFMAPNCNQADIEPQLHLMGQHAMLSETEANLSSSSSSQPSSDMVSQPHIQHKTREKTRASHSLLESSQSETTKTSTRSTSTDSVSKLGRTLACPIFQFRKLHSMKHNCNGCPGRKLADVRTHLKSYHIDYLQCCRTCGEDVLSKDEFEACHGKNGEKCQGQLSRKRGGDAREVQWKKLYHKLCGAISLEVPSPFNETAVKDSGVQKSRKRRARREISSSSEDQGAVSHVNASVISRRGRSVGRRVARHETFESDQNAPSYVEHNSPDATRMHRSRAELFSSTAADVYFRHNPPVGRLATDVNNTMPHGDLVHMTTEIVARLLSLNQNCVVSDPIVQDTTKFSAINSPLSQEMPAVAKGLGTQTSVEDQEDRPPRGEERQHSDQQEPPPNRDQSDGQQPALDAPETQTASEMPLQSKPSQSVGEDRPPADVTVGSQSSVSNDPSTKKEQVPNLENLDVTTHEDDTLEHKRKSHDDSTNDLDPRRHTMISHNNSPSNIPEHHVGDESSKVPETEYQKSNVQESLQDAEPAPTSTSKICVPTFSTLLTSLSEEPASSISSVASSYPSSISYASSIRSTSPISSVSSTYTSIFPKATSLWKAASSISSVISTASAMPIATCSLSSLAPTKHSSTTAMEKDTASSKDVAKKVALVLPTKGGRRDEAVPWDGG</sequence>
<name>A0A9P4QLG0_9PLEO</name>
<dbReference type="AlphaFoldDB" id="A0A9P4QLG0"/>
<evidence type="ECO:0000256" key="1">
    <source>
        <dbReference type="SAM" id="MobiDB-lite"/>
    </source>
</evidence>
<gene>
    <name evidence="2" type="ORF">EJ04DRAFT_133052</name>
</gene>